<dbReference type="Proteomes" id="UP001459714">
    <property type="component" value="Unassembled WGS sequence"/>
</dbReference>
<accession>A0ABU9JZA9</accession>
<proteinExistence type="predicted"/>
<dbReference type="PANTHER" id="PTHR40051">
    <property type="entry name" value="IG HYPOTHETICAL 15966"/>
    <property type="match status" value="1"/>
</dbReference>
<protein>
    <submittedName>
        <fullName evidence="1">YolD-like family protein</fullName>
    </submittedName>
</protein>
<organism evidence="1 2">
    <name type="scientific">Caldifermentibacillus hisashii</name>
    <dbReference type="NCBI Taxonomy" id="996558"/>
    <lineage>
        <taxon>Bacteria</taxon>
        <taxon>Bacillati</taxon>
        <taxon>Bacillota</taxon>
        <taxon>Bacilli</taxon>
        <taxon>Bacillales</taxon>
        <taxon>Bacillaceae</taxon>
        <taxon>Caldifermentibacillus</taxon>
    </lineage>
</organism>
<comment type="caution">
    <text evidence="1">The sequence shown here is derived from an EMBL/GenBank/DDBJ whole genome shotgun (WGS) entry which is preliminary data.</text>
</comment>
<dbReference type="EMBL" id="JBBYAK010000001">
    <property type="protein sequence ID" value="MEL3958196.1"/>
    <property type="molecule type" value="Genomic_DNA"/>
</dbReference>
<keyword evidence="2" id="KW-1185">Reference proteome</keyword>
<dbReference type="Pfam" id="PF08863">
    <property type="entry name" value="YolD"/>
    <property type="match status" value="1"/>
</dbReference>
<sequence length="109" mass="12730">MIRDRGTKKWQGFFLTNHVTMLKKMDIEDSKVKKPVLDEQQKLEINDLLVLSLQDNEPIKIKTWKDGFFKEYAPFTVTKIDPYTRKLIGEDGEGMQFVSFDSLMGAERV</sequence>
<dbReference type="RefSeq" id="WP_342020416.1">
    <property type="nucleotide sequence ID" value="NZ_CP155465.1"/>
</dbReference>
<dbReference type="InterPro" id="IPR014962">
    <property type="entry name" value="YolD"/>
</dbReference>
<dbReference type="PANTHER" id="PTHR40051:SF1">
    <property type="entry name" value="YOLD-LIKE FAMILY PROTEIN"/>
    <property type="match status" value="1"/>
</dbReference>
<reference evidence="1 2" key="1">
    <citation type="submission" date="2024-03" db="EMBL/GenBank/DDBJ databases">
        <title>Bacilli Hybrid Assemblies.</title>
        <authorList>
            <person name="Kovac J."/>
        </authorList>
    </citation>
    <scope>NUCLEOTIDE SEQUENCE [LARGE SCALE GENOMIC DNA]</scope>
    <source>
        <strain evidence="1 2">FSL M8-0022</strain>
    </source>
</reference>
<gene>
    <name evidence="1" type="ORF">NST17_13465</name>
</gene>
<name>A0ABU9JZA9_9BACI</name>
<evidence type="ECO:0000313" key="2">
    <source>
        <dbReference type="Proteomes" id="UP001459714"/>
    </source>
</evidence>
<evidence type="ECO:0000313" key="1">
    <source>
        <dbReference type="EMBL" id="MEL3958196.1"/>
    </source>
</evidence>